<accession>A0AA96WUN2</accession>
<dbReference type="EMBL" id="CP130144">
    <property type="protein sequence ID" value="WNZ44509.1"/>
    <property type="molecule type" value="Genomic_DNA"/>
</dbReference>
<sequence>MAWIFSLSIECGTEQSAAEACAEHFRNFPMTLHTLASKAEVQVFQDFEENWWCAVCPTGVSRIGIVTADDANIMTELGILLYGRLQSAPAFRYALAGIEVDEFRTYSELIDDAAELGNQFPGLVLAESVWQAIGSPTAFHPFGSGYVWKRYEGEIYKPLSASPDLANKLNAILIAQ</sequence>
<dbReference type="RefSeq" id="WP_316426580.1">
    <property type="nucleotide sequence ID" value="NZ_CP130144.1"/>
</dbReference>
<reference evidence="1" key="1">
    <citation type="journal article" date="2023" name="Plants (Basel)">
        <title>Genomic Analysis of Leptolyngbya boryana CZ1 Reveals Efficient Carbon Fixation Modules.</title>
        <authorList>
            <person name="Bai X."/>
            <person name="Wang H."/>
            <person name="Cheng W."/>
            <person name="Wang J."/>
            <person name="Ma M."/>
            <person name="Hu H."/>
            <person name="Song Z."/>
            <person name="Ma H."/>
            <person name="Fan Y."/>
            <person name="Du C."/>
            <person name="Xu J."/>
        </authorList>
    </citation>
    <scope>NUCLEOTIDE SEQUENCE</scope>
    <source>
        <strain evidence="1">CZ1</strain>
    </source>
</reference>
<dbReference type="AlphaFoldDB" id="A0AA96WUN2"/>
<name>A0AA96WUN2_LEPBY</name>
<proteinExistence type="predicted"/>
<gene>
    <name evidence="1" type="ORF">Q2T42_22170</name>
</gene>
<organism evidence="1">
    <name type="scientific">Leptolyngbya boryana CZ1</name>
    <dbReference type="NCBI Taxonomy" id="3060204"/>
    <lineage>
        <taxon>Bacteria</taxon>
        <taxon>Bacillati</taxon>
        <taxon>Cyanobacteriota</taxon>
        <taxon>Cyanophyceae</taxon>
        <taxon>Leptolyngbyales</taxon>
        <taxon>Leptolyngbyaceae</taxon>
        <taxon>Leptolyngbya group</taxon>
        <taxon>Leptolyngbya</taxon>
    </lineage>
</organism>
<evidence type="ECO:0000313" key="1">
    <source>
        <dbReference type="EMBL" id="WNZ44509.1"/>
    </source>
</evidence>
<reference evidence="1" key="2">
    <citation type="submission" date="2023-07" db="EMBL/GenBank/DDBJ databases">
        <authorList>
            <person name="Bai X.-H."/>
            <person name="Wang H.-H."/>
            <person name="Wang J."/>
            <person name="Ma M.-Y."/>
            <person name="Hu H.-H."/>
            <person name="Song Z.-L."/>
            <person name="Ma H.-G."/>
            <person name="Fan Y."/>
            <person name="Du C.-Y."/>
            <person name="Xu J.-C."/>
        </authorList>
    </citation>
    <scope>NUCLEOTIDE SEQUENCE</scope>
    <source>
        <strain evidence="1">CZ1</strain>
    </source>
</reference>
<protein>
    <submittedName>
        <fullName evidence="1">Uncharacterized protein</fullName>
    </submittedName>
</protein>